<feature type="compositionally biased region" description="Basic and acidic residues" evidence="22">
    <location>
        <begin position="2180"/>
        <end position="2189"/>
    </location>
</feature>
<dbReference type="EC" id="1.8.4.11" evidence="4"/>
<keyword evidence="15" id="KW-0560">Oxidoreductase</keyword>
<keyword evidence="14" id="KW-0694">RNA-binding</keyword>
<comment type="cofactor">
    <cofactor evidence="2">
        <name>Mg(2+)</name>
        <dbReference type="ChEBI" id="CHEBI:18420"/>
    </cofactor>
</comment>
<dbReference type="InterPro" id="IPR006935">
    <property type="entry name" value="Helicase/UvrB_N"/>
</dbReference>
<feature type="domain" description="RNase III" evidence="24">
    <location>
        <begin position="1099"/>
        <end position="1175"/>
    </location>
</feature>
<dbReference type="Pfam" id="PF01625">
    <property type="entry name" value="PMSR"/>
    <property type="match status" value="1"/>
</dbReference>
<dbReference type="InterPro" id="IPR049006">
    <property type="entry name" value="MsrA_helical"/>
</dbReference>
<dbReference type="Pfam" id="PF02170">
    <property type="entry name" value="PAZ"/>
    <property type="match status" value="1"/>
</dbReference>
<dbReference type="EMBL" id="OA882213">
    <property type="protein sequence ID" value="CAD7273810.1"/>
    <property type="molecule type" value="Genomic_DNA"/>
</dbReference>
<feature type="compositionally biased region" description="Polar residues" evidence="22">
    <location>
        <begin position="2163"/>
        <end position="2178"/>
    </location>
</feature>
<dbReference type="InterPro" id="IPR001650">
    <property type="entry name" value="Helicase_C-like"/>
</dbReference>
<dbReference type="SUPFAM" id="SSF101690">
    <property type="entry name" value="PAZ domain"/>
    <property type="match status" value="1"/>
</dbReference>
<dbReference type="SMART" id="SM00355">
    <property type="entry name" value="ZnF_C2H2"/>
    <property type="match status" value="5"/>
</dbReference>
<proteinExistence type="inferred from homology"/>
<feature type="region of interest" description="Disordered" evidence="22">
    <location>
        <begin position="1933"/>
        <end position="1952"/>
    </location>
</feature>
<evidence type="ECO:0000256" key="2">
    <source>
        <dbReference type="ARBA" id="ARBA00001946"/>
    </source>
</evidence>
<feature type="compositionally biased region" description="Gly residues" evidence="22">
    <location>
        <begin position="1896"/>
        <end position="1907"/>
    </location>
</feature>
<name>A0A7R9BEL3_9CRUS</name>
<dbReference type="Pfam" id="PF25447">
    <property type="entry name" value="RING_ZNF598"/>
    <property type="match status" value="1"/>
</dbReference>
<dbReference type="InterPro" id="IPR041888">
    <property type="entry name" value="RING-HC_ZNF598/HEL2"/>
</dbReference>
<dbReference type="SUPFAM" id="SSF57850">
    <property type="entry name" value="RING/U-box"/>
    <property type="match status" value="1"/>
</dbReference>
<evidence type="ECO:0000256" key="7">
    <source>
        <dbReference type="ARBA" id="ARBA00022737"/>
    </source>
</evidence>
<evidence type="ECO:0000256" key="21">
    <source>
        <dbReference type="PROSITE-ProRule" id="PRU00175"/>
    </source>
</evidence>
<dbReference type="Gene3D" id="2.170.260.10">
    <property type="entry name" value="paz domain"/>
    <property type="match status" value="1"/>
</dbReference>
<evidence type="ECO:0000256" key="16">
    <source>
        <dbReference type="ARBA" id="ARBA00023158"/>
    </source>
</evidence>
<evidence type="ECO:0000256" key="8">
    <source>
        <dbReference type="ARBA" id="ARBA00022741"/>
    </source>
</evidence>
<dbReference type="GO" id="GO:0008113">
    <property type="term" value="F:peptide-methionine (S)-S-oxide reductase activity"/>
    <property type="evidence" value="ECO:0007669"/>
    <property type="project" value="UniProtKB-EC"/>
</dbReference>
<dbReference type="InterPro" id="IPR027417">
    <property type="entry name" value="P-loop_NTPase"/>
</dbReference>
<dbReference type="OrthoDB" id="416741at2759"/>
<dbReference type="Pfam" id="PF23202">
    <property type="entry name" value="PAH_ZNF598"/>
    <property type="match status" value="1"/>
</dbReference>
<evidence type="ECO:0000259" key="25">
    <source>
        <dbReference type="PROSITE" id="PS50821"/>
    </source>
</evidence>
<dbReference type="CDD" id="cd00593">
    <property type="entry name" value="RIBOc"/>
    <property type="match status" value="2"/>
</dbReference>
<feature type="domain" description="RING-type" evidence="23">
    <location>
        <begin position="1619"/>
        <end position="1659"/>
    </location>
</feature>
<dbReference type="EMBL" id="CAJPEX010000176">
    <property type="protein sequence ID" value="CAG0913962.1"/>
    <property type="molecule type" value="Genomic_DNA"/>
</dbReference>
<feature type="region of interest" description="Disordered" evidence="22">
    <location>
        <begin position="2100"/>
        <end position="2195"/>
    </location>
</feature>
<evidence type="ECO:0000256" key="1">
    <source>
        <dbReference type="ARBA" id="ARBA00001936"/>
    </source>
</evidence>
<evidence type="ECO:0000313" key="28">
    <source>
        <dbReference type="EMBL" id="CAD7273810.1"/>
    </source>
</evidence>
<dbReference type="InterPro" id="IPR036085">
    <property type="entry name" value="PAZ_dom_sf"/>
</dbReference>
<evidence type="ECO:0000256" key="13">
    <source>
        <dbReference type="ARBA" id="ARBA00022842"/>
    </source>
</evidence>
<feature type="region of interest" description="Disordered" evidence="22">
    <location>
        <begin position="2232"/>
        <end position="2262"/>
    </location>
</feature>
<dbReference type="GO" id="GO:0008270">
    <property type="term" value="F:zinc ion binding"/>
    <property type="evidence" value="ECO:0007669"/>
    <property type="project" value="UniProtKB-KW"/>
</dbReference>
<evidence type="ECO:0000256" key="3">
    <source>
        <dbReference type="ARBA" id="ARBA00005591"/>
    </source>
</evidence>
<dbReference type="CDD" id="cd18034">
    <property type="entry name" value="DEXHc_dicer"/>
    <property type="match status" value="1"/>
</dbReference>
<dbReference type="GO" id="GO:0005524">
    <property type="term" value="F:ATP binding"/>
    <property type="evidence" value="ECO:0007669"/>
    <property type="project" value="InterPro"/>
</dbReference>
<evidence type="ECO:0000259" key="27">
    <source>
        <dbReference type="PROSITE" id="PS51194"/>
    </source>
</evidence>
<dbReference type="GO" id="GO:0003723">
    <property type="term" value="F:RNA binding"/>
    <property type="evidence" value="ECO:0007669"/>
    <property type="project" value="UniProtKB-KW"/>
</dbReference>
<dbReference type="GO" id="GO:0003677">
    <property type="term" value="F:DNA binding"/>
    <property type="evidence" value="ECO:0007669"/>
    <property type="project" value="InterPro"/>
</dbReference>
<dbReference type="Gene3D" id="3.30.1060.10">
    <property type="entry name" value="Peptide methionine sulphoxide reductase MsrA"/>
    <property type="match status" value="1"/>
</dbReference>
<evidence type="ECO:0000256" key="19">
    <source>
        <dbReference type="ARBA" id="ARBA00035113"/>
    </source>
</evidence>
<dbReference type="Gene3D" id="3.40.50.300">
    <property type="entry name" value="P-loop containing nucleotide triphosphate hydrolases"/>
    <property type="match status" value="2"/>
</dbReference>
<evidence type="ECO:0000259" key="26">
    <source>
        <dbReference type="PROSITE" id="PS51192"/>
    </source>
</evidence>
<dbReference type="SMART" id="SM00487">
    <property type="entry name" value="DEXDc"/>
    <property type="match status" value="1"/>
</dbReference>
<dbReference type="InterPro" id="IPR038248">
    <property type="entry name" value="Dicer_dimer_sf"/>
</dbReference>
<dbReference type="InterPro" id="IPR002569">
    <property type="entry name" value="Met_Sox_Rdtase_MsrA_dom"/>
</dbReference>
<feature type="domain" description="RNase III" evidence="24">
    <location>
        <begin position="1343"/>
        <end position="1499"/>
    </location>
</feature>
<organism evidence="28">
    <name type="scientific">Notodromas monacha</name>
    <dbReference type="NCBI Taxonomy" id="399045"/>
    <lineage>
        <taxon>Eukaryota</taxon>
        <taxon>Metazoa</taxon>
        <taxon>Ecdysozoa</taxon>
        <taxon>Arthropoda</taxon>
        <taxon>Crustacea</taxon>
        <taxon>Oligostraca</taxon>
        <taxon>Ostracoda</taxon>
        <taxon>Podocopa</taxon>
        <taxon>Podocopida</taxon>
        <taxon>Cypridocopina</taxon>
        <taxon>Cypridoidea</taxon>
        <taxon>Cyprididae</taxon>
        <taxon>Notodromas</taxon>
    </lineage>
</organism>
<keyword evidence="12" id="KW-0862">Zinc</keyword>
<evidence type="ECO:0000256" key="15">
    <source>
        <dbReference type="ARBA" id="ARBA00023002"/>
    </source>
</evidence>
<dbReference type="GO" id="GO:0004525">
    <property type="term" value="F:ribonuclease III activity"/>
    <property type="evidence" value="ECO:0007669"/>
    <property type="project" value="InterPro"/>
</dbReference>
<sequence>MSSAEDISPRQFQTDIIQFAKHRNTIVYLETGSGKTHIAFMLMKEKVHQILGSWKNGAKRSVFLANSVYLVDQQRTYIEKHMPPEVTVGAFVGSRGVDFWVKSNWDEQMEQNHILVFTAMVFRNALAHKMVKAEDFNVIVVDECHRAVDSHPYREIMGLIFESTIIAKRPLILGLTACVLNDKATAVKNRENLRKLEKTFRAAVVGPREAPESFLYATSAREVLLVYKGESLSKYSFLGKIDDAARIASAMNEEFKLSLKSIRLPNIAEEPILAEKNVFSDLKRSMAEWKIICADLGFVGAKIYGDHVIGGELAAAKKGSSVKYKTFFDQFDVLFSSICGEIDESLMGMGDERAQFQFGSSKKFQRLVELLKALGPRQLFMSEARRELYKDAYADVRGIVFVKRRALCEVLQMMLANPAVDGLKHLRSAKIVGVNAPASVFKNKNNVGNTVLSIEEQRRLDEAYRVWQEDCKKCDKVLSKFRTGKLNLLVATDVLEEGIDVPCCNLIVRYDSAESFRAYVQSRGRARAKDAIYVFMTSETDKQSNWRTIEGYHSAEFDLVEMCAERSVPTEEETMQSFSEDCLPSFSPYGPTGPKIHANSASDIVTRYVSRYGPGYKPFYSMNSYAIDPNLGRPVLTKKGYHGPLTSSMPRRPEEVDMLPEFENSLSLDLASEVLSMLPPELVRMYLRFPTVTRISETHPIVTGDVKGNLKLAKFDVCLKACECLFRAGFLDKNLIPRKLETRIRTAEDDPEDPDDEMDGMTLPSSGSMDCYENQPIVPHVLARSLRGSRPKPGNALYLYLVKIQTEKLMKNFAISEIWQPETSSLVLGMLSGVPLPLIDEFTLYPKQATVRLSIDFLKKGIYLDDEQLTNLERFYADVMIRHVMELDDVFYDLDFSRQTDGVLFVPVWRATSGVALDYVEESLKSLKTWEKIRYNPREPEIFLDAVVRPMVGSKQFHVVLNVQDDMSPDSKIHDQNLTFRKYLKDAYRYDVRYAGQPMLRVSFQTRNLDMFKPRFDEKTTSGKREVSYLVPEVCFLSPVPATLWLQLLLIPSFHRRLNCIYKAIEYRHDINIGFSTSELEFDKPPPVEESGLVSMTKETALRQTVSYPAPPLDAVLEALTAKAAGELMDFEGYETVGDAVLKLCSSVHLFLERPSETEGQLTSAKVNFISNDALLKANMGITAYWNAASFLPRETWLPPLFSKPSFVEECFLKSNRTKNDWLDAELRTLVKTKGLASLTKEDVEKGMAGELYTGKPHPLQSVYLSRKKSFADCAEAVAGMYSVWNGLSSAWNFYKDSLGLKFCAFEDLAGKVSSPLVPRPQEEMPRLQSSFAAEKAALIKRVETVQKRLKYTFKDPMFLVQALTHPSYAVSNSCTKDFDRLEFLGDAVLDYLIVLECYHKKGVRSPEMLTDLRSALTNNATLAALAVENKFDRYMLVLAEPVVNSITNFADLVRSEDWKKPEFLLKTHDDGTVELLIAPKSLADMFEALVGAVFLDSGLDLKKVWDVFGPIFRDVIEIYAKDVPLNAVKVVMEKLGKFLPAHTLNDGRFAVDCQFRLRGKNPVVRGLAASCKNAKLAAAMEAVRRAKLEGFSMSLFVIVGVKIERVAVTMSRMEDRICVLCCREAKFFSIGPCDHPVCLECSTRMRVLCEKKVCPICRKVLKKVVFTKKLQSFDKEFKNKKFELFDKEYGIGFEDGPCCDAYDKLLEFRCLICPSDKRNTSFENFVGLQRHVNREHSRFFCDLCVKNLKLFNHELRTYAREELTRHRTQGDPDDTSHRGHPLCKFCDERFLDNDELYRHVRRDHYFCHFCDSDESRGGKSIIFNNYQNLRQHFLTDHYLCEEGSCKEEKFVNAFSSELDLKAHKMKEHMGQASKAVAKQTRTLELEFSISRTGQGARGPPGGANGRGGRRRMNARNAEEEEARFREEFEALGAVGGPPPHQEPEFNGLDTENVADFPSLSAATGGEPDPVRRGPNPAQLFRRQGPEASYLGRVSKNMMREEDFPSLNSTVPNKPTQTNVNITISGRHGAGATKKSGNGVSVEYSRSVTTPIPASRPSMVEGAKPRVTRISSSQNIRLEMPTGMDAPPVVVSQANAPKLEKLPKKSEEADGQWVSVVNAKKPVKPPPSDGKWNTVPNGGDAFPSLGPPEKRLPSHSFAAKAKQSANSGSAWSKKSNTQPEPKKPEEVSKKQPTLVLSKTRPHALDEAMISHKAPDAGSAADFPSLGATSSLASGGIGGARRLPPPPGFDTKSKRDAKASKTVTDVTFTNSSGQKFSLNPPREYHKPRDFDARSDALTTKIRKKALRGDGDRLNDFMTLSSAYLAGAVSAREYYSRCIFYFGDCFAEIFPEFLALLPNIARQAGLLEAHEEVEEQRIAVEEDFFSCPLCRQVLLARDYEGHADFHGEEFERIYQTRVGYAGGSTQFPTYRSLGDHTETVEVVYETEKMNYENILEMFWKHHNPRASRTRQYMSAIFYYDDEQRKAAEESLKKEAAKKPGIKTLILPVGTFYEAEDYHQKYLLQQHANVLVDLDIDPESIVPSHLCARLNGYLNGFSNLKSFEAEKASLKLPPNVEAYVEKCIKRGCEPGFC</sequence>
<evidence type="ECO:0000256" key="9">
    <source>
        <dbReference type="ARBA" id="ARBA00022759"/>
    </source>
</evidence>
<dbReference type="PROSITE" id="PS00028">
    <property type="entry name" value="ZINC_FINGER_C2H2_1"/>
    <property type="match status" value="1"/>
</dbReference>
<evidence type="ECO:0000256" key="4">
    <source>
        <dbReference type="ARBA" id="ARBA00012502"/>
    </source>
</evidence>
<dbReference type="InterPro" id="IPR014001">
    <property type="entry name" value="Helicase_ATP-bd"/>
</dbReference>
<feature type="domain" description="Helicase ATP-binding" evidence="26">
    <location>
        <begin position="16"/>
        <end position="197"/>
    </location>
</feature>
<dbReference type="CDD" id="cd16615">
    <property type="entry name" value="RING-HC_ZNF598"/>
    <property type="match status" value="1"/>
</dbReference>
<comment type="cofactor">
    <cofactor evidence="1">
        <name>Mn(2+)</name>
        <dbReference type="ChEBI" id="CHEBI:29035"/>
    </cofactor>
</comment>
<dbReference type="PANTHER" id="PTHR14950">
    <property type="entry name" value="DICER-RELATED"/>
    <property type="match status" value="1"/>
</dbReference>
<dbReference type="Pfam" id="PF00636">
    <property type="entry name" value="Ribonuclease_3"/>
    <property type="match status" value="2"/>
</dbReference>
<dbReference type="Gene3D" id="1.10.1520.10">
    <property type="entry name" value="Ribonuclease III domain"/>
    <property type="match status" value="2"/>
</dbReference>
<dbReference type="PROSITE" id="PS51192">
    <property type="entry name" value="HELICASE_ATP_BIND_1"/>
    <property type="match status" value="1"/>
</dbReference>
<evidence type="ECO:0000256" key="14">
    <source>
        <dbReference type="ARBA" id="ARBA00022884"/>
    </source>
</evidence>
<dbReference type="SUPFAM" id="SSF69065">
    <property type="entry name" value="RNase III domain-like"/>
    <property type="match status" value="2"/>
</dbReference>
<keyword evidence="10 21" id="KW-0863">Zinc-finger</keyword>
<dbReference type="Pfam" id="PF04851">
    <property type="entry name" value="ResIII"/>
    <property type="match status" value="1"/>
</dbReference>
<reference evidence="28" key="1">
    <citation type="submission" date="2020-11" db="EMBL/GenBank/DDBJ databases">
        <authorList>
            <person name="Tran Van P."/>
        </authorList>
    </citation>
    <scope>NUCLEOTIDE SEQUENCE</scope>
</reference>
<dbReference type="SMART" id="SM00490">
    <property type="entry name" value="HELICc"/>
    <property type="match status" value="1"/>
</dbReference>
<dbReference type="PROSITE" id="PS50142">
    <property type="entry name" value="RNASE_3_2"/>
    <property type="match status" value="2"/>
</dbReference>
<keyword evidence="11" id="KW-0378">Hydrolase</keyword>
<accession>A0A7R9BEL3</accession>
<dbReference type="Pfam" id="PF20931">
    <property type="entry name" value="Dicer_platform"/>
    <property type="match status" value="1"/>
</dbReference>
<dbReference type="InterPro" id="IPR057634">
    <property type="entry name" value="PAH_ZNF598/HEL2"/>
</dbReference>
<keyword evidence="7" id="KW-0677">Repeat</keyword>
<evidence type="ECO:0000256" key="22">
    <source>
        <dbReference type="SAM" id="MobiDB-lite"/>
    </source>
</evidence>
<feature type="region of interest" description="Disordered" evidence="22">
    <location>
        <begin position="1958"/>
        <end position="1990"/>
    </location>
</feature>
<dbReference type="Gene3D" id="3.30.160.380">
    <property type="entry name" value="Dicer dimerisation domain"/>
    <property type="match status" value="1"/>
</dbReference>
<dbReference type="Pfam" id="PF00271">
    <property type="entry name" value="Helicase_C"/>
    <property type="match status" value="1"/>
</dbReference>
<evidence type="ECO:0000256" key="20">
    <source>
        <dbReference type="ARBA" id="ARBA00035116"/>
    </source>
</evidence>
<dbReference type="SMART" id="SM00949">
    <property type="entry name" value="PAZ"/>
    <property type="match status" value="1"/>
</dbReference>
<dbReference type="InterPro" id="IPR056437">
    <property type="entry name" value="Znf-C2H2_ZNF598/HEL2"/>
</dbReference>
<dbReference type="InterPro" id="IPR048512">
    <property type="entry name" value="Dicer_platform"/>
</dbReference>
<keyword evidence="17" id="KW-0464">Manganese</keyword>
<dbReference type="Pfam" id="PF20939">
    <property type="entry name" value="MsrA_helical"/>
    <property type="match status" value="1"/>
</dbReference>
<evidence type="ECO:0000256" key="10">
    <source>
        <dbReference type="ARBA" id="ARBA00022771"/>
    </source>
</evidence>
<dbReference type="InterPro" id="IPR036389">
    <property type="entry name" value="RNase_III_sf"/>
</dbReference>
<comment type="similarity">
    <text evidence="20">Belongs to the helicase family. Dicer subfamily.</text>
</comment>
<dbReference type="GO" id="GO:0006396">
    <property type="term" value="P:RNA processing"/>
    <property type="evidence" value="ECO:0007669"/>
    <property type="project" value="InterPro"/>
</dbReference>
<keyword evidence="13" id="KW-0460">Magnesium</keyword>
<feature type="region of interest" description="Disordered" evidence="22">
    <location>
        <begin position="1889"/>
        <end position="1918"/>
    </location>
</feature>
<dbReference type="InterPro" id="IPR003100">
    <property type="entry name" value="PAZ_dom"/>
</dbReference>
<comment type="similarity">
    <text evidence="19">Belongs to the ZNF598/HEL2 family.</text>
</comment>
<dbReference type="InterPro" id="IPR000999">
    <property type="entry name" value="RNase_III_dom"/>
</dbReference>
<evidence type="ECO:0000256" key="5">
    <source>
        <dbReference type="ARBA" id="ARBA00022722"/>
    </source>
</evidence>
<dbReference type="SUPFAM" id="SSF55068">
    <property type="entry name" value="Peptide methionine sulfoxide reductase"/>
    <property type="match status" value="1"/>
</dbReference>
<evidence type="ECO:0000256" key="17">
    <source>
        <dbReference type="ARBA" id="ARBA00023211"/>
    </source>
</evidence>
<evidence type="ECO:0000256" key="12">
    <source>
        <dbReference type="ARBA" id="ARBA00022833"/>
    </source>
</evidence>
<keyword evidence="6" id="KW-0479">Metal-binding</keyword>
<dbReference type="Pfam" id="PF23230">
    <property type="entry name" value="zf-C2H2_13"/>
    <property type="match status" value="1"/>
</dbReference>
<evidence type="ECO:0000256" key="18">
    <source>
        <dbReference type="ARBA" id="ARBA00030643"/>
    </source>
</evidence>
<dbReference type="PROSITE" id="PS50089">
    <property type="entry name" value="ZF_RING_2"/>
    <property type="match status" value="1"/>
</dbReference>
<evidence type="ECO:0000256" key="6">
    <source>
        <dbReference type="ARBA" id="ARBA00022723"/>
    </source>
</evidence>
<keyword evidence="9" id="KW-0255">Endonuclease</keyword>
<feature type="domain" description="Helicase C-terminal" evidence="27">
    <location>
        <begin position="388"/>
        <end position="576"/>
    </location>
</feature>
<dbReference type="InterPro" id="IPR013087">
    <property type="entry name" value="Znf_C2H2_type"/>
</dbReference>
<dbReference type="Proteomes" id="UP000678499">
    <property type="component" value="Unassembled WGS sequence"/>
</dbReference>
<dbReference type="GO" id="GO:0031047">
    <property type="term" value="P:regulatory ncRNA-mediated gene silencing"/>
    <property type="evidence" value="ECO:0007669"/>
    <property type="project" value="UniProtKB-KW"/>
</dbReference>
<dbReference type="InterPro" id="IPR036509">
    <property type="entry name" value="Met_Sox_Rdtase_MsrA_sf"/>
</dbReference>
<protein>
    <recommendedName>
        <fullName evidence="4">peptide-methionine (S)-S-oxide reductase</fullName>
        <ecNumber evidence="4">1.8.4.11</ecNumber>
    </recommendedName>
    <alternativeName>
        <fullName evidence="18">Peptide-methionine (S)-S-oxide reductase</fullName>
    </alternativeName>
</protein>
<keyword evidence="16" id="KW-0943">RNA-mediated gene silencing</keyword>
<dbReference type="SMART" id="SM00535">
    <property type="entry name" value="RIBOc"/>
    <property type="match status" value="2"/>
</dbReference>
<feature type="domain" description="PAZ" evidence="25">
    <location>
        <begin position="928"/>
        <end position="1039"/>
    </location>
</feature>
<evidence type="ECO:0000259" key="24">
    <source>
        <dbReference type="PROSITE" id="PS50142"/>
    </source>
</evidence>
<evidence type="ECO:0000259" key="23">
    <source>
        <dbReference type="PROSITE" id="PS50089"/>
    </source>
</evidence>
<dbReference type="PROSITE" id="PS50821">
    <property type="entry name" value="PAZ"/>
    <property type="match status" value="1"/>
</dbReference>
<dbReference type="PANTHER" id="PTHR14950:SF37">
    <property type="entry name" value="ENDORIBONUCLEASE DICER"/>
    <property type="match status" value="1"/>
</dbReference>
<dbReference type="FunFam" id="1.10.1520.10:FF:000004">
    <property type="entry name" value="Endoribonuclease dicer-like 1"/>
    <property type="match status" value="1"/>
</dbReference>
<dbReference type="PROSITE" id="PS51194">
    <property type="entry name" value="HELICASE_CTER"/>
    <property type="match status" value="1"/>
</dbReference>
<dbReference type="PROSITE" id="PS00517">
    <property type="entry name" value="RNASE_3_1"/>
    <property type="match status" value="1"/>
</dbReference>
<gene>
    <name evidence="28" type="ORF">NMOB1V02_LOCUS1680</name>
</gene>
<evidence type="ECO:0000313" key="29">
    <source>
        <dbReference type="Proteomes" id="UP000678499"/>
    </source>
</evidence>
<evidence type="ECO:0000256" key="11">
    <source>
        <dbReference type="ARBA" id="ARBA00022801"/>
    </source>
</evidence>
<dbReference type="InterPro" id="IPR001841">
    <property type="entry name" value="Znf_RING"/>
</dbReference>
<keyword evidence="8" id="KW-0547">Nucleotide-binding</keyword>
<comment type="similarity">
    <text evidence="3">Belongs to the MsrA Met sulfoxide reductase family.</text>
</comment>
<keyword evidence="5" id="KW-0540">Nuclease</keyword>
<keyword evidence="29" id="KW-1185">Reference proteome</keyword>
<dbReference type="SUPFAM" id="SSF52540">
    <property type="entry name" value="P-loop containing nucleoside triphosphate hydrolases"/>
    <property type="match status" value="1"/>
</dbReference>